<reference evidence="2 3" key="1">
    <citation type="submission" date="2019-03" db="EMBL/GenBank/DDBJ databases">
        <title>First draft genome of Liparis tanakae, snailfish: a comprehensive survey of snailfish specific genes.</title>
        <authorList>
            <person name="Kim W."/>
            <person name="Song I."/>
            <person name="Jeong J.-H."/>
            <person name="Kim D."/>
            <person name="Kim S."/>
            <person name="Ryu S."/>
            <person name="Song J.Y."/>
            <person name="Lee S.K."/>
        </authorList>
    </citation>
    <scope>NUCLEOTIDE SEQUENCE [LARGE SCALE GENOMIC DNA]</scope>
    <source>
        <tissue evidence="2">Muscle</tissue>
    </source>
</reference>
<dbReference type="Proteomes" id="UP000314294">
    <property type="component" value="Unassembled WGS sequence"/>
</dbReference>
<evidence type="ECO:0000313" key="2">
    <source>
        <dbReference type="EMBL" id="TNN23175.1"/>
    </source>
</evidence>
<gene>
    <name evidence="2" type="ORF">EYF80_066707</name>
</gene>
<dbReference type="AlphaFoldDB" id="A0A4Z2E321"/>
<dbReference type="EMBL" id="SRLO01019490">
    <property type="protein sequence ID" value="TNN23175.1"/>
    <property type="molecule type" value="Genomic_DNA"/>
</dbReference>
<proteinExistence type="predicted"/>
<comment type="caution">
    <text evidence="2">The sequence shown here is derived from an EMBL/GenBank/DDBJ whole genome shotgun (WGS) entry which is preliminary data.</text>
</comment>
<sequence>MKPGGVHTEASLWRRLSPRRRPVSGPLFQNTGTQAALRGAHVHRQGHASLKYNRPGQRGLRLCGLELYTEDRLLHRRDVMGDVTLNVSFRLDHRGLMRTITDGTSL</sequence>
<accession>A0A4Z2E321</accession>
<name>A0A4Z2E321_9TELE</name>
<evidence type="ECO:0000313" key="3">
    <source>
        <dbReference type="Proteomes" id="UP000314294"/>
    </source>
</evidence>
<protein>
    <submittedName>
        <fullName evidence="2">Uncharacterized protein</fullName>
    </submittedName>
</protein>
<keyword evidence="3" id="KW-1185">Reference proteome</keyword>
<evidence type="ECO:0000256" key="1">
    <source>
        <dbReference type="SAM" id="MobiDB-lite"/>
    </source>
</evidence>
<organism evidence="2 3">
    <name type="scientific">Liparis tanakae</name>
    <name type="common">Tanaka's snailfish</name>
    <dbReference type="NCBI Taxonomy" id="230148"/>
    <lineage>
        <taxon>Eukaryota</taxon>
        <taxon>Metazoa</taxon>
        <taxon>Chordata</taxon>
        <taxon>Craniata</taxon>
        <taxon>Vertebrata</taxon>
        <taxon>Euteleostomi</taxon>
        <taxon>Actinopterygii</taxon>
        <taxon>Neopterygii</taxon>
        <taxon>Teleostei</taxon>
        <taxon>Neoteleostei</taxon>
        <taxon>Acanthomorphata</taxon>
        <taxon>Eupercaria</taxon>
        <taxon>Perciformes</taxon>
        <taxon>Cottioidei</taxon>
        <taxon>Cottales</taxon>
        <taxon>Liparidae</taxon>
        <taxon>Liparis</taxon>
    </lineage>
</organism>
<feature type="region of interest" description="Disordered" evidence="1">
    <location>
        <begin position="1"/>
        <end position="26"/>
    </location>
</feature>